<feature type="domain" description="LarA-like N-terminal" evidence="1">
    <location>
        <begin position="7"/>
        <end position="204"/>
    </location>
</feature>
<dbReference type="EC" id="5.1.2.1" evidence="3"/>
<organism evidence="3">
    <name type="scientific">bioreactor metagenome</name>
    <dbReference type="NCBI Taxonomy" id="1076179"/>
    <lineage>
        <taxon>unclassified sequences</taxon>
        <taxon>metagenomes</taxon>
        <taxon>ecological metagenomes</taxon>
    </lineage>
</organism>
<dbReference type="PANTHER" id="PTHR33171:SF17">
    <property type="entry name" value="LARA-LIKE N-TERMINAL DOMAIN-CONTAINING PROTEIN"/>
    <property type="match status" value="1"/>
</dbReference>
<feature type="domain" description="Lactate racemase C-terminal" evidence="2">
    <location>
        <begin position="275"/>
        <end position="412"/>
    </location>
</feature>
<evidence type="ECO:0000259" key="1">
    <source>
        <dbReference type="Pfam" id="PF09861"/>
    </source>
</evidence>
<reference evidence="3" key="1">
    <citation type="submission" date="2019-08" db="EMBL/GenBank/DDBJ databases">
        <authorList>
            <person name="Kucharzyk K."/>
            <person name="Murdoch R.W."/>
            <person name="Higgins S."/>
            <person name="Loffler F."/>
        </authorList>
    </citation>
    <scope>NUCLEOTIDE SEQUENCE</scope>
</reference>
<dbReference type="NCBIfam" id="NF033504">
    <property type="entry name" value="Ni_dep_LarA"/>
    <property type="match status" value="1"/>
</dbReference>
<evidence type="ECO:0000313" key="3">
    <source>
        <dbReference type="EMBL" id="MPL78641.1"/>
    </source>
</evidence>
<dbReference type="EMBL" id="VSSQ01000118">
    <property type="protein sequence ID" value="MPL78641.1"/>
    <property type="molecule type" value="Genomic_DNA"/>
</dbReference>
<gene>
    <name evidence="3" type="primary">larA_9</name>
    <name evidence="3" type="ORF">SDC9_24511</name>
</gene>
<dbReference type="Gene3D" id="3.90.226.30">
    <property type="match status" value="1"/>
</dbReference>
<dbReference type="Pfam" id="PF21113">
    <property type="entry name" value="LarA_C"/>
    <property type="match status" value="1"/>
</dbReference>
<keyword evidence="3" id="KW-0413">Isomerase</keyword>
<proteinExistence type="predicted"/>
<dbReference type="InterPro" id="IPR043166">
    <property type="entry name" value="LarA-like_C"/>
</dbReference>
<protein>
    <submittedName>
        <fullName evidence="3">Lactate racemase</fullName>
        <ecNumber evidence="3">5.1.2.1</ecNumber>
    </submittedName>
</protein>
<dbReference type="InterPro" id="IPR048068">
    <property type="entry name" value="LarA-like"/>
</dbReference>
<dbReference type="AlphaFoldDB" id="A0A644UID1"/>
<comment type="caution">
    <text evidence="3">The sequence shown here is derived from an EMBL/GenBank/DDBJ whole genome shotgun (WGS) entry which is preliminary data.</text>
</comment>
<accession>A0A644UID1</accession>
<dbReference type="InterPro" id="IPR018657">
    <property type="entry name" value="LarA-like_N"/>
</dbReference>
<dbReference type="Pfam" id="PF09861">
    <property type="entry name" value="Lar_N"/>
    <property type="match status" value="1"/>
</dbReference>
<dbReference type="Gene3D" id="3.40.50.11440">
    <property type="match status" value="1"/>
</dbReference>
<dbReference type="InterPro" id="IPR048520">
    <property type="entry name" value="LarA_C"/>
</dbReference>
<sequence>MHFDLKFGKGTLPLDLEDKRILKVVMPGEKEPLMDALGSVKKVLSAPEGTPPLLEMLKAVKPQKLVIIVNDITRPTPYPVLMPPLVETIEKAGIPDSNVTLLTATGIHDPHTREQDIQVYGQELCRRFKVLSHDAKDKDNLVFKGILPSGYEFWLNKIVDEADFIITLGVVMPHYFAGFSGGRKSILPGVSGRETVEKNHARMVEIMDNLPPIKENPISLEMIHAARVAGVDFILNAVVDDAGHLVEVVAGDVEKAWYRAVSVSESMYLTPIPRKVEIALAASSGYPRDINLYQAQKALDHADKATVEGGTVIVVAECKEGYGEKIFESYMKAGYTARGIMDEVKANFVIGGHKAYGFAKVAADKKVIFVTSLSDEVVASLFARKAATVEEAVRMALEDQGPDAEFIVFPEGSVTVPYVASQVRARGIDARK</sequence>
<evidence type="ECO:0000259" key="2">
    <source>
        <dbReference type="Pfam" id="PF21113"/>
    </source>
</evidence>
<name>A0A644UID1_9ZZZZ</name>
<dbReference type="PANTHER" id="PTHR33171">
    <property type="entry name" value="LAR_N DOMAIN-CONTAINING PROTEIN"/>
    <property type="match status" value="1"/>
</dbReference>
<dbReference type="GO" id="GO:0050043">
    <property type="term" value="F:lactate racemase activity"/>
    <property type="evidence" value="ECO:0007669"/>
    <property type="project" value="UniProtKB-EC"/>
</dbReference>
<dbReference type="InterPro" id="IPR047926">
    <property type="entry name" value="Ni_dep_LarA"/>
</dbReference>